<dbReference type="InterPro" id="IPR053346">
    <property type="entry name" value="Fra_a_1-associated"/>
</dbReference>
<evidence type="ECO:0008006" key="4">
    <source>
        <dbReference type="Google" id="ProtNLM"/>
    </source>
</evidence>
<protein>
    <recommendedName>
        <fullName evidence="4">Mal d 1-associated protein</fullName>
    </recommendedName>
</protein>
<dbReference type="OrthoDB" id="1914474at2759"/>
<dbReference type="PANTHER" id="PTHR35722:SF1">
    <property type="entry name" value="MAL D 1-ASSOCIATED PROTEIN"/>
    <property type="match status" value="1"/>
</dbReference>
<keyword evidence="3" id="KW-1185">Reference proteome</keyword>
<organism evidence="2 3">
    <name type="scientific">Amborella trichopoda</name>
    <dbReference type="NCBI Taxonomy" id="13333"/>
    <lineage>
        <taxon>Eukaryota</taxon>
        <taxon>Viridiplantae</taxon>
        <taxon>Streptophyta</taxon>
        <taxon>Embryophyta</taxon>
        <taxon>Tracheophyta</taxon>
        <taxon>Spermatophyta</taxon>
        <taxon>Magnoliopsida</taxon>
        <taxon>Amborellales</taxon>
        <taxon>Amborellaceae</taxon>
        <taxon>Amborella</taxon>
    </lineage>
</organism>
<dbReference type="PANTHER" id="PTHR35722">
    <property type="entry name" value="MAL D 1-ASSOCIATED PROTEIN"/>
    <property type="match status" value="1"/>
</dbReference>
<dbReference type="HOGENOM" id="CLU_101546_0_0_1"/>
<dbReference type="eggNOG" id="ENOG502S1I5">
    <property type="taxonomic scope" value="Eukaryota"/>
</dbReference>
<dbReference type="Gramene" id="ERM93660">
    <property type="protein sequence ID" value="ERM93660"/>
    <property type="gene ID" value="AMTR_s00004p00162000"/>
</dbReference>
<proteinExistence type="predicted"/>
<dbReference type="EMBL" id="KI397628">
    <property type="protein sequence ID" value="ERM93660.1"/>
    <property type="molecule type" value="Genomic_DNA"/>
</dbReference>
<gene>
    <name evidence="2" type="ORF">AMTR_s00004p00162000</name>
</gene>
<feature type="region of interest" description="Disordered" evidence="1">
    <location>
        <begin position="1"/>
        <end position="29"/>
    </location>
</feature>
<name>W1NEX6_AMBTC</name>
<dbReference type="KEGG" id="atr:18421510"/>
<evidence type="ECO:0000313" key="3">
    <source>
        <dbReference type="Proteomes" id="UP000017836"/>
    </source>
</evidence>
<dbReference type="OMA" id="FGFPPAH"/>
<reference evidence="3" key="1">
    <citation type="journal article" date="2013" name="Science">
        <title>The Amborella genome and the evolution of flowering plants.</title>
        <authorList>
            <consortium name="Amborella Genome Project"/>
        </authorList>
    </citation>
    <scope>NUCLEOTIDE SEQUENCE [LARGE SCALE GENOMIC DNA]</scope>
</reference>
<dbReference type="AlphaFoldDB" id="W1NEX6"/>
<sequence length="194" mass="22073">MAWKWKDDTGGEMATTNPNNETLGVGGGREGDMCSTRRIVKSSCKTEEVAPGKFIRKCEKSEQVFRDCMGRPTEVVESNTEFTEHDVSNEMVKGSLPFESIAPEPFSFPGLRSDIDSIERSIIGSFDRFLEAAEEMSNDFFHNFGASSRPRGEIFDRLRTHDNWLEKEKEAPRAREKQTTENDYKDFAGQIREV</sequence>
<evidence type="ECO:0000313" key="2">
    <source>
        <dbReference type="EMBL" id="ERM93660.1"/>
    </source>
</evidence>
<dbReference type="Proteomes" id="UP000017836">
    <property type="component" value="Unassembled WGS sequence"/>
</dbReference>
<evidence type="ECO:0000256" key="1">
    <source>
        <dbReference type="SAM" id="MobiDB-lite"/>
    </source>
</evidence>
<feature type="region of interest" description="Disordered" evidence="1">
    <location>
        <begin position="167"/>
        <end position="194"/>
    </location>
</feature>
<accession>W1NEX6</accession>